<evidence type="ECO:0000313" key="3">
    <source>
        <dbReference type="Proteomes" id="UP001597375"/>
    </source>
</evidence>
<keyword evidence="1" id="KW-0732">Signal</keyword>
<dbReference type="EMBL" id="JBHUIT010000003">
    <property type="protein sequence ID" value="MFD2256067.1"/>
    <property type="molecule type" value="Genomic_DNA"/>
</dbReference>
<gene>
    <name evidence="2" type="ORF">ACFSSA_05205</name>
</gene>
<dbReference type="InterPro" id="IPR009155">
    <property type="entry name" value="Cyt_b562"/>
</dbReference>
<proteinExistence type="predicted"/>
<evidence type="ECO:0000256" key="1">
    <source>
        <dbReference type="SAM" id="SignalP"/>
    </source>
</evidence>
<organism evidence="2 3">
    <name type="scientific">Luteolibacter algae</name>
    <dbReference type="NCBI Taxonomy" id="454151"/>
    <lineage>
        <taxon>Bacteria</taxon>
        <taxon>Pseudomonadati</taxon>
        <taxon>Verrucomicrobiota</taxon>
        <taxon>Verrucomicrobiia</taxon>
        <taxon>Verrucomicrobiales</taxon>
        <taxon>Verrucomicrobiaceae</taxon>
        <taxon>Luteolibacter</taxon>
    </lineage>
</organism>
<sequence length="134" mass="14578">MKLILSGLVASLMLSQPTMADDDTPLAKQMEAMNDAYKAMRREKDTAKGAALAREAQDAMIKAISEVPTMVSDMPEGAPKSKASAEYRAMTGQLIAILANIEVAFLDGDTDKVAELVTEMRESKKVGHDRFIEE</sequence>
<protein>
    <submittedName>
        <fullName evidence="2">Cytochrome b562</fullName>
    </submittedName>
</protein>
<feature type="chain" id="PRO_5046204757" evidence="1">
    <location>
        <begin position="21"/>
        <end position="134"/>
    </location>
</feature>
<keyword evidence="3" id="KW-1185">Reference proteome</keyword>
<dbReference type="Pfam" id="PF07361">
    <property type="entry name" value="Cytochrom_B562"/>
    <property type="match status" value="1"/>
</dbReference>
<dbReference type="Gene3D" id="1.20.120.10">
    <property type="entry name" value="Cytochrome c/b562"/>
    <property type="match status" value="1"/>
</dbReference>
<name>A0ABW5D4R7_9BACT</name>
<accession>A0ABW5D4R7</accession>
<dbReference type="RefSeq" id="WP_386818974.1">
    <property type="nucleotide sequence ID" value="NZ_JBHUIT010000003.1"/>
</dbReference>
<evidence type="ECO:0000313" key="2">
    <source>
        <dbReference type="EMBL" id="MFD2256067.1"/>
    </source>
</evidence>
<dbReference type="Proteomes" id="UP001597375">
    <property type="component" value="Unassembled WGS sequence"/>
</dbReference>
<reference evidence="3" key="1">
    <citation type="journal article" date="2019" name="Int. J. Syst. Evol. Microbiol.">
        <title>The Global Catalogue of Microorganisms (GCM) 10K type strain sequencing project: providing services to taxonomists for standard genome sequencing and annotation.</title>
        <authorList>
            <consortium name="The Broad Institute Genomics Platform"/>
            <consortium name="The Broad Institute Genome Sequencing Center for Infectious Disease"/>
            <person name="Wu L."/>
            <person name="Ma J."/>
        </authorList>
    </citation>
    <scope>NUCLEOTIDE SEQUENCE [LARGE SCALE GENOMIC DNA]</scope>
    <source>
        <strain evidence="3">CGMCC 4.7106</strain>
    </source>
</reference>
<comment type="caution">
    <text evidence="2">The sequence shown here is derived from an EMBL/GenBank/DDBJ whole genome shotgun (WGS) entry which is preliminary data.</text>
</comment>
<feature type="signal peptide" evidence="1">
    <location>
        <begin position="1"/>
        <end position="20"/>
    </location>
</feature>